<dbReference type="CDD" id="cd23399">
    <property type="entry name" value="beta-trefoil_ABD_ABFB"/>
    <property type="match status" value="1"/>
</dbReference>
<keyword evidence="5 6" id="KW-0326">Glycosidase</keyword>
<dbReference type="RefSeq" id="WP_377496940.1">
    <property type="nucleotide sequence ID" value="NZ_JBHMDO010000032.1"/>
</dbReference>
<dbReference type="Pfam" id="PF07745">
    <property type="entry name" value="Glyco_hydro_53"/>
    <property type="match status" value="1"/>
</dbReference>
<sequence>MYSAVPKAHAAPSFAYGADVSWLPGMEANGYKFYYRNGTQGDLLKILKTDFGINAVRIRTWVNPSTDPYSGMLDQATTIALAKRVQNEGMSVMIDFHYGDTWNSVGRQVCPVAWQNLSYTDLKTTLYNYTYNYLTALKNQGVTPAWVQVGNETNAGLCGYTGSLAYNPAQMAGLFNAGYDAVKAASPSTLAIIHLAGPQRPEIETFLNAFFANGGKTDMIGFSSYAGLANLTTVADRVEYIKNQYNKPVLMVEVGGAWNKAAENKTLITNWINRIKNIGGTGTGVFYWEPESPPGYNGGYTMGAVDTNMKWTVAMDAFREASGAGTDIRRIESYNFQGRYFRHLNTKARIDEGVTPLDDSRFHIVPGLAGNGTISFESVNNPGYYLRHSSFNLVLEKSNGTTTFNNDASFTRVAGLANSSWVSYRSYNFPDRYIRHFAFELKIEPISGSAAQADATFREVQ</sequence>
<evidence type="ECO:0000313" key="8">
    <source>
        <dbReference type="EMBL" id="MFB9328026.1"/>
    </source>
</evidence>
<dbReference type="InterPro" id="IPR007934">
    <property type="entry name" value="AbfB_ABD"/>
</dbReference>
<name>A0ABV5KS46_9BACL</name>
<dbReference type="InterPro" id="IPR017853">
    <property type="entry name" value="GH"/>
</dbReference>
<evidence type="ECO:0000256" key="5">
    <source>
        <dbReference type="ARBA" id="ARBA00023295"/>
    </source>
</evidence>
<evidence type="ECO:0000256" key="1">
    <source>
        <dbReference type="ARBA" id="ARBA00001695"/>
    </source>
</evidence>
<evidence type="ECO:0000313" key="9">
    <source>
        <dbReference type="Proteomes" id="UP001589747"/>
    </source>
</evidence>
<comment type="similarity">
    <text evidence="2 6">Belongs to the glycosyl hydrolase 53 family.</text>
</comment>
<evidence type="ECO:0000259" key="7">
    <source>
        <dbReference type="Pfam" id="PF05270"/>
    </source>
</evidence>
<gene>
    <name evidence="8" type="ORF">ACFFSY_19035</name>
</gene>
<dbReference type="SUPFAM" id="SSF110221">
    <property type="entry name" value="AbfB domain"/>
    <property type="match status" value="1"/>
</dbReference>
<organism evidence="8 9">
    <name type="scientific">Paenibacillus aurantiacus</name>
    <dbReference type="NCBI Taxonomy" id="1936118"/>
    <lineage>
        <taxon>Bacteria</taxon>
        <taxon>Bacillati</taxon>
        <taxon>Bacillota</taxon>
        <taxon>Bacilli</taxon>
        <taxon>Bacillales</taxon>
        <taxon>Paenibacillaceae</taxon>
        <taxon>Paenibacillus</taxon>
    </lineage>
</organism>
<dbReference type="Pfam" id="PF05270">
    <property type="entry name" value="AbfB"/>
    <property type="match status" value="1"/>
</dbReference>
<keyword evidence="9" id="KW-1185">Reference proteome</keyword>
<dbReference type="InterPro" id="IPR036195">
    <property type="entry name" value="AbfB_ABD_sf"/>
</dbReference>
<dbReference type="InterPro" id="IPR011683">
    <property type="entry name" value="Glyco_hydro_53"/>
</dbReference>
<evidence type="ECO:0000256" key="4">
    <source>
        <dbReference type="ARBA" id="ARBA00022801"/>
    </source>
</evidence>
<dbReference type="EC" id="3.2.1.89" evidence="3 6"/>
<dbReference type="Proteomes" id="UP001589747">
    <property type="component" value="Unassembled WGS sequence"/>
</dbReference>
<comment type="caution">
    <text evidence="8">The sequence shown here is derived from an EMBL/GenBank/DDBJ whole genome shotgun (WGS) entry which is preliminary data.</text>
</comment>
<reference evidence="8 9" key="1">
    <citation type="submission" date="2024-09" db="EMBL/GenBank/DDBJ databases">
        <authorList>
            <person name="Sun Q."/>
            <person name="Mori K."/>
        </authorList>
    </citation>
    <scope>NUCLEOTIDE SEQUENCE [LARGE SCALE GENOMIC DNA]</scope>
    <source>
        <strain evidence="8 9">TISTR 2452</strain>
    </source>
</reference>
<dbReference type="PANTHER" id="PTHR34983">
    <property type="entry name" value="ARABINOGALACTAN ENDO-BETA-1,4-GALACTANASE A"/>
    <property type="match status" value="1"/>
</dbReference>
<proteinExistence type="inferred from homology"/>
<keyword evidence="4 6" id="KW-0378">Hydrolase</keyword>
<evidence type="ECO:0000256" key="2">
    <source>
        <dbReference type="ARBA" id="ARBA00010687"/>
    </source>
</evidence>
<dbReference type="GO" id="GO:0016787">
    <property type="term" value="F:hydrolase activity"/>
    <property type="evidence" value="ECO:0007669"/>
    <property type="project" value="UniProtKB-KW"/>
</dbReference>
<dbReference type="Gene3D" id="2.80.10.50">
    <property type="match status" value="1"/>
</dbReference>
<protein>
    <recommendedName>
        <fullName evidence="3 6">Arabinogalactan endo-beta-1,4-galactanase</fullName>
        <ecNumber evidence="3 6">3.2.1.89</ecNumber>
    </recommendedName>
</protein>
<feature type="domain" description="Alpha-L-arabinofuranosidase B arabinose-binding" evidence="7">
    <location>
        <begin position="330"/>
        <end position="458"/>
    </location>
</feature>
<accession>A0ABV5KS46</accession>
<comment type="catalytic activity">
    <reaction evidence="1 6">
        <text>The enzyme specifically hydrolyzes (1-&gt;4)-beta-D-galactosidic linkages in type I arabinogalactans.</text>
        <dbReference type="EC" id="3.2.1.89"/>
    </reaction>
</comment>
<dbReference type="EMBL" id="JBHMDO010000032">
    <property type="protein sequence ID" value="MFB9328026.1"/>
    <property type="molecule type" value="Genomic_DNA"/>
</dbReference>
<dbReference type="Gene3D" id="3.20.20.80">
    <property type="entry name" value="Glycosidases"/>
    <property type="match status" value="1"/>
</dbReference>
<dbReference type="SUPFAM" id="SSF51445">
    <property type="entry name" value="(Trans)glycosidases"/>
    <property type="match status" value="1"/>
</dbReference>
<dbReference type="PANTHER" id="PTHR34983:SF1">
    <property type="entry name" value="ARABINOGALACTAN ENDO-BETA-1,4-GALACTANASE A"/>
    <property type="match status" value="1"/>
</dbReference>
<evidence type="ECO:0000256" key="6">
    <source>
        <dbReference type="RuleBase" id="RU361192"/>
    </source>
</evidence>
<evidence type="ECO:0000256" key="3">
    <source>
        <dbReference type="ARBA" id="ARBA00012556"/>
    </source>
</evidence>